<evidence type="ECO:0000313" key="4">
    <source>
        <dbReference type="Proteomes" id="UP000054304"/>
    </source>
</evidence>
<evidence type="ECO:0000256" key="1">
    <source>
        <dbReference type="SAM" id="MobiDB-lite"/>
    </source>
</evidence>
<keyword evidence="2" id="KW-1133">Transmembrane helix</keyword>
<dbReference type="AlphaFoldDB" id="A0A0C7N6N3"/>
<organism evidence="3 4">
    <name type="scientific">Lachancea lanzarotensis</name>
    <dbReference type="NCBI Taxonomy" id="1245769"/>
    <lineage>
        <taxon>Eukaryota</taxon>
        <taxon>Fungi</taxon>
        <taxon>Dikarya</taxon>
        <taxon>Ascomycota</taxon>
        <taxon>Saccharomycotina</taxon>
        <taxon>Saccharomycetes</taxon>
        <taxon>Saccharomycetales</taxon>
        <taxon>Saccharomycetaceae</taxon>
        <taxon>Lachancea</taxon>
    </lineage>
</organism>
<feature type="compositionally biased region" description="Polar residues" evidence="1">
    <location>
        <begin position="236"/>
        <end position="248"/>
    </location>
</feature>
<reference evidence="3 4" key="1">
    <citation type="submission" date="2014-12" db="EMBL/GenBank/DDBJ databases">
        <authorList>
            <person name="Neuveglise Cecile"/>
        </authorList>
    </citation>
    <scope>NUCLEOTIDE SEQUENCE [LARGE SCALE GENOMIC DNA]</scope>
    <source>
        <strain evidence="3 4">CBS 12615</strain>
    </source>
</reference>
<feature type="region of interest" description="Disordered" evidence="1">
    <location>
        <begin position="387"/>
        <end position="452"/>
    </location>
</feature>
<dbReference type="STRING" id="1245769.A0A0C7N6N3"/>
<evidence type="ECO:0000313" key="3">
    <source>
        <dbReference type="EMBL" id="CEP62215.1"/>
    </source>
</evidence>
<feature type="region of interest" description="Disordered" evidence="1">
    <location>
        <begin position="322"/>
        <end position="346"/>
    </location>
</feature>
<dbReference type="GeneID" id="34685673"/>
<dbReference type="HOGENOM" id="CLU_026237_0_0_1"/>
<name>A0A0C7N6N3_9SACH</name>
<evidence type="ECO:0000256" key="2">
    <source>
        <dbReference type="SAM" id="Phobius"/>
    </source>
</evidence>
<dbReference type="GO" id="GO:0032153">
    <property type="term" value="C:cell division site"/>
    <property type="evidence" value="ECO:0007669"/>
    <property type="project" value="TreeGrafter"/>
</dbReference>
<feature type="transmembrane region" description="Helical" evidence="2">
    <location>
        <begin position="155"/>
        <end position="175"/>
    </location>
</feature>
<dbReference type="RefSeq" id="XP_022628444.1">
    <property type="nucleotide sequence ID" value="XM_022772085.1"/>
</dbReference>
<feature type="compositionally biased region" description="Polar residues" evidence="1">
    <location>
        <begin position="262"/>
        <end position="274"/>
    </location>
</feature>
<dbReference type="GO" id="GO:0035838">
    <property type="term" value="C:growing cell tip"/>
    <property type="evidence" value="ECO:0007669"/>
    <property type="project" value="TreeGrafter"/>
</dbReference>
<accession>A0A0C7N6N3</accession>
<dbReference type="GO" id="GO:0005886">
    <property type="term" value="C:plasma membrane"/>
    <property type="evidence" value="ECO:0007669"/>
    <property type="project" value="InterPro"/>
</dbReference>
<feature type="transmembrane region" description="Helical" evidence="2">
    <location>
        <begin position="123"/>
        <end position="148"/>
    </location>
</feature>
<feature type="transmembrane region" description="Helical" evidence="2">
    <location>
        <begin position="12"/>
        <end position="34"/>
    </location>
</feature>
<keyword evidence="2" id="KW-0472">Membrane</keyword>
<dbReference type="Pfam" id="PF06687">
    <property type="entry name" value="SUR7"/>
    <property type="match status" value="1"/>
</dbReference>
<proteinExistence type="predicted"/>
<dbReference type="EMBL" id="LN736364">
    <property type="protein sequence ID" value="CEP62215.1"/>
    <property type="molecule type" value="Genomic_DNA"/>
</dbReference>
<protein>
    <submittedName>
        <fullName evidence="3">LALA0S05e00430g1_1</fullName>
    </submittedName>
</protein>
<feature type="compositionally biased region" description="Acidic residues" evidence="1">
    <location>
        <begin position="403"/>
        <end position="414"/>
    </location>
</feature>
<keyword evidence="4" id="KW-1185">Reference proteome</keyword>
<feature type="compositionally biased region" description="Polar residues" evidence="1">
    <location>
        <begin position="415"/>
        <end position="432"/>
    </location>
</feature>
<dbReference type="OrthoDB" id="2354757at2759"/>
<sequence length="593" mass="64379">MARVFGVSFTAALVIVQFAAMAFLIICCVTAPVFKQIGIAKSSDVVYGTFGYCEKGVCSSAAANYHPESLDTSGNWKMSTSVREKLGKILIIMPVAAGLTFFAMVGTIVSLTPSLSASGVCLIFNVLLNLIAFAASALMCVITFLLFFPNVTWCSWLLIPAAVINLLCVPLAFVVHSLGSSNNDERDTDSIDSPNLTRLDQDYAPDRYSMDEYKETVRSGNHDSPMYPEVYKGPQVVTSTTINSGTTDSRSDRDAFLRERPNTNNGSDTSQSKLANAEPVPDFSFEDSSNAAKPYSAIAASHNLQRVPQEDLVSKPVRVPQMFRGPSTTSSFYSQTEGELSRQGTLKTTELRPTSALDLQSAKGVNPSHDELQNIINGAICEEEDEEFLKQQTIDPSERPSLDDDDGIKDDDSDFTSVSQRGINPNYMSAANGNRFAQRPPQSTMQRPRDPRFAGDPSFARIPNHKYQVVPSQAQRKFAPSPQGMAPQHTLYQPYISHQPIQPPGRNAMHGRPQQPPNAIHGGSDAILNTSPEFMIPGARGPAGAGGRIAPMYGAPPQAPSTSTYKPAYKKRLPRQNIPAASMARDGPYSGMT</sequence>
<gene>
    <name evidence="3" type="ORF">LALA0_S05e00430g</name>
</gene>
<feature type="transmembrane region" description="Helical" evidence="2">
    <location>
        <begin position="89"/>
        <end position="111"/>
    </location>
</feature>
<dbReference type="InterPro" id="IPR051380">
    <property type="entry name" value="pH-response_reg_palI/RIM9"/>
</dbReference>
<feature type="region of interest" description="Disordered" evidence="1">
    <location>
        <begin position="217"/>
        <end position="289"/>
    </location>
</feature>
<dbReference type="InterPro" id="IPR009571">
    <property type="entry name" value="SUR7/Rim9-like_fungi"/>
</dbReference>
<feature type="compositionally biased region" description="Basic and acidic residues" evidence="1">
    <location>
        <begin position="249"/>
        <end position="261"/>
    </location>
</feature>
<feature type="region of interest" description="Disordered" evidence="1">
    <location>
        <begin position="506"/>
        <end position="593"/>
    </location>
</feature>
<dbReference type="PANTHER" id="PTHR28013">
    <property type="entry name" value="PROTEIN DCV1-RELATED"/>
    <property type="match status" value="1"/>
</dbReference>
<keyword evidence="2" id="KW-0812">Transmembrane</keyword>
<dbReference type="Proteomes" id="UP000054304">
    <property type="component" value="Unassembled WGS sequence"/>
</dbReference>
<feature type="region of interest" description="Disordered" evidence="1">
    <location>
        <begin position="182"/>
        <end position="201"/>
    </location>
</feature>
<feature type="compositionally biased region" description="Polar residues" evidence="1">
    <location>
        <begin position="326"/>
        <end position="346"/>
    </location>
</feature>
<dbReference type="PANTHER" id="PTHR28013:SF8">
    <property type="entry name" value="AEL027WP"/>
    <property type="match status" value="1"/>
</dbReference>